<keyword evidence="1" id="KW-1133">Transmembrane helix</keyword>
<proteinExistence type="predicted"/>
<organism evidence="2 3">
    <name type="scientific">Lachnellula suecica</name>
    <dbReference type="NCBI Taxonomy" id="602035"/>
    <lineage>
        <taxon>Eukaryota</taxon>
        <taxon>Fungi</taxon>
        <taxon>Dikarya</taxon>
        <taxon>Ascomycota</taxon>
        <taxon>Pezizomycotina</taxon>
        <taxon>Leotiomycetes</taxon>
        <taxon>Helotiales</taxon>
        <taxon>Lachnaceae</taxon>
        <taxon>Lachnellula</taxon>
    </lineage>
</organism>
<accession>A0A8T9CDW4</accession>
<dbReference type="Proteomes" id="UP000469558">
    <property type="component" value="Unassembled WGS sequence"/>
</dbReference>
<sequence length="88" mass="9582">MANGWSIIIGLVVVVLACLAAWVLSPKGETQTYALSAALIVRESLLIALQNLAKLIDPLVRKLLPNVGHYIPRAMAPSYRSSTKRLEI</sequence>
<gene>
    <name evidence="2" type="ORF">LSUE1_G000738</name>
</gene>
<keyword evidence="1" id="KW-0812">Transmembrane</keyword>
<feature type="transmembrane region" description="Helical" evidence="1">
    <location>
        <begin position="7"/>
        <end position="25"/>
    </location>
</feature>
<protein>
    <submittedName>
        <fullName evidence="2">Uncharacterized protein</fullName>
    </submittedName>
</protein>
<dbReference type="EMBL" id="QGMK01000155">
    <property type="protein sequence ID" value="TVY83768.1"/>
    <property type="molecule type" value="Genomic_DNA"/>
</dbReference>
<name>A0A8T9CDW4_9HELO</name>
<dbReference type="AlphaFoldDB" id="A0A8T9CDW4"/>
<evidence type="ECO:0000313" key="2">
    <source>
        <dbReference type="EMBL" id="TVY83768.1"/>
    </source>
</evidence>
<evidence type="ECO:0000313" key="3">
    <source>
        <dbReference type="Proteomes" id="UP000469558"/>
    </source>
</evidence>
<comment type="caution">
    <text evidence="2">The sequence shown here is derived from an EMBL/GenBank/DDBJ whole genome shotgun (WGS) entry which is preliminary data.</text>
</comment>
<keyword evidence="3" id="KW-1185">Reference proteome</keyword>
<reference evidence="2 3" key="1">
    <citation type="submission" date="2018-05" db="EMBL/GenBank/DDBJ databases">
        <title>Genome sequencing and assembly of the regulated plant pathogen Lachnellula willkommii and related sister species for the development of diagnostic species identification markers.</title>
        <authorList>
            <person name="Giroux E."/>
            <person name="Bilodeau G."/>
        </authorList>
    </citation>
    <scope>NUCLEOTIDE SEQUENCE [LARGE SCALE GENOMIC DNA]</scope>
    <source>
        <strain evidence="2 3">CBS 268.59</strain>
    </source>
</reference>
<evidence type="ECO:0000256" key="1">
    <source>
        <dbReference type="SAM" id="Phobius"/>
    </source>
</evidence>
<keyword evidence="1" id="KW-0472">Membrane</keyword>